<proteinExistence type="predicted"/>
<evidence type="ECO:0000313" key="1">
    <source>
        <dbReference type="EMBL" id="AOT69275.1"/>
    </source>
</evidence>
<dbReference type="EMBL" id="CP017269">
    <property type="protein sequence ID" value="AOT69275.1"/>
    <property type="molecule type" value="Genomic_DNA"/>
</dbReference>
<dbReference type="KEGG" id="gfe:Gferi_06655"/>
<dbReference type="AlphaFoldDB" id="A0A1D8GEE7"/>
<keyword evidence="2" id="KW-1185">Reference proteome</keyword>
<gene>
    <name evidence="1" type="ORF">Gferi_06655</name>
</gene>
<sequence length="63" mass="6967">MNEKSVQQQEQNRTNIVKGLNDIFAKGRGFSILFFGGGRGCGARSPVKAYDNRRTSEADFAVK</sequence>
<organism evidence="1 2">
    <name type="scientific">Geosporobacter ferrireducens</name>
    <dbReference type="NCBI Taxonomy" id="1424294"/>
    <lineage>
        <taxon>Bacteria</taxon>
        <taxon>Bacillati</taxon>
        <taxon>Bacillota</taxon>
        <taxon>Clostridia</taxon>
        <taxon>Peptostreptococcales</taxon>
        <taxon>Thermotaleaceae</taxon>
        <taxon>Geosporobacter</taxon>
    </lineage>
</organism>
<accession>A0A1D8GEE7</accession>
<protein>
    <submittedName>
        <fullName evidence="1">Uncharacterized protein</fullName>
    </submittedName>
</protein>
<name>A0A1D8GEE7_9FIRM</name>
<reference evidence="1 2" key="1">
    <citation type="submission" date="2016-09" db="EMBL/GenBank/DDBJ databases">
        <title>Genomic analysis reveals versatility of anaerobic energy metabolism of Geosporobacter ferrireducens IRF9 of phylum Firmicutes.</title>
        <authorList>
            <person name="Kim S.-J."/>
        </authorList>
    </citation>
    <scope>NUCLEOTIDE SEQUENCE [LARGE SCALE GENOMIC DNA]</scope>
    <source>
        <strain evidence="1 2">IRF9</strain>
    </source>
</reference>
<dbReference type="Proteomes" id="UP000095743">
    <property type="component" value="Chromosome"/>
</dbReference>
<dbReference type="RefSeq" id="WP_069974841.1">
    <property type="nucleotide sequence ID" value="NZ_CP017269.1"/>
</dbReference>
<evidence type="ECO:0000313" key="2">
    <source>
        <dbReference type="Proteomes" id="UP000095743"/>
    </source>
</evidence>